<dbReference type="Pfam" id="PF01266">
    <property type="entry name" value="DAO"/>
    <property type="match status" value="1"/>
</dbReference>
<proteinExistence type="predicted"/>
<evidence type="ECO:0000313" key="3">
    <source>
        <dbReference type="EMBL" id="OAF17945.1"/>
    </source>
</evidence>
<protein>
    <submittedName>
        <fullName evidence="3">D-amino-acid oxidase</fullName>
    </submittedName>
</protein>
<gene>
    <name evidence="3" type="ORF">AXW67_05325</name>
</gene>
<keyword evidence="1" id="KW-0560">Oxidoreductase</keyword>
<accession>A0A176ZDE2</accession>
<name>A0A176ZDE2_9BRAD</name>
<keyword evidence="4" id="KW-1185">Reference proteome</keyword>
<evidence type="ECO:0000256" key="1">
    <source>
        <dbReference type="ARBA" id="ARBA00023002"/>
    </source>
</evidence>
<dbReference type="InterPro" id="IPR006076">
    <property type="entry name" value="FAD-dep_OxRdtase"/>
</dbReference>
<sequence length="366" mass="38670">MRVVICGGGVIGGCTAYFLRRRGIDVTVVERTEVAAAASGKAGGFLALDWCAGTSLDALARRSFALHARLADEIAGDWSYRRMSAYSGFVVSDADARRDTPAALGWLSNGIVIAHRLATTETTAIVHPRKFTSAMMNAALAQGAELRTGRVTGVMRDASGTARGVEIDGRTLEADAVVIAMGPWSLLAAQWMSLPAVYGQRSPSIVYDTGTDVPADALFLESEENGDAASIEVFPRADGSTHITAFSDVAPLPLDPAAVTPDQDAIDRLQAISERLSPAFRADRIIARQACFRPVTQDGLPLIGKVPQSEGLYVATGHNVWGILNAPATGEALAQLIAEGAAGDIDLSPFDPSRMRPLDPSLLRAR</sequence>
<evidence type="ECO:0000313" key="4">
    <source>
        <dbReference type="Proteomes" id="UP000077173"/>
    </source>
</evidence>
<comment type="caution">
    <text evidence="3">The sequence shown here is derived from an EMBL/GenBank/DDBJ whole genome shotgun (WGS) entry which is preliminary data.</text>
</comment>
<dbReference type="AlphaFoldDB" id="A0A176ZDE2"/>
<dbReference type="SUPFAM" id="SSF51905">
    <property type="entry name" value="FAD/NAD(P)-binding domain"/>
    <property type="match status" value="1"/>
</dbReference>
<dbReference type="Gene3D" id="3.50.50.60">
    <property type="entry name" value="FAD/NAD(P)-binding domain"/>
    <property type="match status" value="2"/>
</dbReference>
<feature type="domain" description="FAD dependent oxidoreductase" evidence="2">
    <location>
        <begin position="2"/>
        <end position="336"/>
    </location>
</feature>
<dbReference type="RefSeq" id="WP_063677863.1">
    <property type="nucleotide sequence ID" value="NZ_LSEF01000037.1"/>
</dbReference>
<dbReference type="GO" id="GO:0005737">
    <property type="term" value="C:cytoplasm"/>
    <property type="evidence" value="ECO:0007669"/>
    <property type="project" value="TreeGrafter"/>
</dbReference>
<organism evidence="3 4">
    <name type="scientific">Bradyrhizobium neotropicale</name>
    <dbReference type="NCBI Taxonomy" id="1497615"/>
    <lineage>
        <taxon>Bacteria</taxon>
        <taxon>Pseudomonadati</taxon>
        <taxon>Pseudomonadota</taxon>
        <taxon>Alphaproteobacteria</taxon>
        <taxon>Hyphomicrobiales</taxon>
        <taxon>Nitrobacteraceae</taxon>
        <taxon>Bradyrhizobium</taxon>
    </lineage>
</organism>
<dbReference type="Proteomes" id="UP000077173">
    <property type="component" value="Unassembled WGS sequence"/>
</dbReference>
<dbReference type="PANTHER" id="PTHR13847">
    <property type="entry name" value="SARCOSINE DEHYDROGENASE-RELATED"/>
    <property type="match status" value="1"/>
</dbReference>
<reference evidence="3 4" key="1">
    <citation type="submission" date="2016-02" db="EMBL/GenBank/DDBJ databases">
        <title>Draft genome sequence of the strain BR 10247T Bradyrhizobium neotropicale isolated from nodules of Centrolobium paraense.</title>
        <authorList>
            <person name="Simoes-Araujo J.L."/>
            <person name="Barauna A.C."/>
            <person name="Silva K."/>
            <person name="Zilli J.E."/>
        </authorList>
    </citation>
    <scope>NUCLEOTIDE SEQUENCE [LARGE SCALE GENOMIC DNA]</scope>
    <source>
        <strain evidence="3 4">BR 10247</strain>
    </source>
</reference>
<evidence type="ECO:0000259" key="2">
    <source>
        <dbReference type="Pfam" id="PF01266"/>
    </source>
</evidence>
<dbReference type="InterPro" id="IPR036188">
    <property type="entry name" value="FAD/NAD-bd_sf"/>
</dbReference>
<dbReference type="GO" id="GO:0016491">
    <property type="term" value="F:oxidoreductase activity"/>
    <property type="evidence" value="ECO:0007669"/>
    <property type="project" value="UniProtKB-KW"/>
</dbReference>
<dbReference type="Gene3D" id="3.30.9.10">
    <property type="entry name" value="D-Amino Acid Oxidase, subunit A, domain 2"/>
    <property type="match status" value="1"/>
</dbReference>
<dbReference type="EMBL" id="LSEF01000037">
    <property type="protein sequence ID" value="OAF17945.1"/>
    <property type="molecule type" value="Genomic_DNA"/>
</dbReference>
<dbReference type="PANTHER" id="PTHR13847:SF150">
    <property type="entry name" value="OXIDOREDUCTASE TDA3-RELATED"/>
    <property type="match status" value="1"/>
</dbReference>